<feature type="region of interest" description="Disordered" evidence="1">
    <location>
        <begin position="1"/>
        <end position="23"/>
    </location>
</feature>
<gene>
    <name evidence="2" type="ORF">G2W53_039879</name>
</gene>
<dbReference type="Proteomes" id="UP000634136">
    <property type="component" value="Unassembled WGS sequence"/>
</dbReference>
<name>A0A834SRA5_9FABA</name>
<keyword evidence="3" id="KW-1185">Reference proteome</keyword>
<evidence type="ECO:0000256" key="1">
    <source>
        <dbReference type="SAM" id="MobiDB-lite"/>
    </source>
</evidence>
<comment type="caution">
    <text evidence="2">The sequence shown here is derived from an EMBL/GenBank/DDBJ whole genome shotgun (WGS) entry which is preliminary data.</text>
</comment>
<feature type="compositionally biased region" description="Low complexity" evidence="1">
    <location>
        <begin position="1"/>
        <end position="14"/>
    </location>
</feature>
<accession>A0A834SRA5</accession>
<evidence type="ECO:0000313" key="3">
    <source>
        <dbReference type="Proteomes" id="UP000634136"/>
    </source>
</evidence>
<sequence length="23" mass="2389">MAPSLLLSLKAPSSNGKEESCLL</sequence>
<dbReference type="EMBL" id="JAAIUW010000012">
    <property type="protein sequence ID" value="KAF7807718.1"/>
    <property type="molecule type" value="Genomic_DNA"/>
</dbReference>
<organism evidence="2 3">
    <name type="scientific">Senna tora</name>
    <dbReference type="NCBI Taxonomy" id="362788"/>
    <lineage>
        <taxon>Eukaryota</taxon>
        <taxon>Viridiplantae</taxon>
        <taxon>Streptophyta</taxon>
        <taxon>Embryophyta</taxon>
        <taxon>Tracheophyta</taxon>
        <taxon>Spermatophyta</taxon>
        <taxon>Magnoliopsida</taxon>
        <taxon>eudicotyledons</taxon>
        <taxon>Gunneridae</taxon>
        <taxon>Pentapetalae</taxon>
        <taxon>rosids</taxon>
        <taxon>fabids</taxon>
        <taxon>Fabales</taxon>
        <taxon>Fabaceae</taxon>
        <taxon>Caesalpinioideae</taxon>
        <taxon>Cassia clade</taxon>
        <taxon>Senna</taxon>
    </lineage>
</organism>
<protein>
    <submittedName>
        <fullName evidence="2">Uncharacterized protein</fullName>
    </submittedName>
</protein>
<reference evidence="2" key="1">
    <citation type="submission" date="2020-09" db="EMBL/GenBank/DDBJ databases">
        <title>Genome-Enabled Discovery of Anthraquinone Biosynthesis in Senna tora.</title>
        <authorList>
            <person name="Kang S.-H."/>
            <person name="Pandey R.P."/>
            <person name="Lee C.-M."/>
            <person name="Sim J.-S."/>
            <person name="Jeong J.-T."/>
            <person name="Choi B.-S."/>
            <person name="Jung M."/>
            <person name="Ginzburg D."/>
            <person name="Zhao K."/>
            <person name="Won S.Y."/>
            <person name="Oh T.-J."/>
            <person name="Yu Y."/>
            <person name="Kim N.-H."/>
            <person name="Lee O.R."/>
            <person name="Lee T.-H."/>
            <person name="Bashyal P."/>
            <person name="Kim T.-S."/>
            <person name="Lee W.-H."/>
            <person name="Kawkins C."/>
            <person name="Kim C.-K."/>
            <person name="Kim J.S."/>
            <person name="Ahn B.O."/>
            <person name="Rhee S.Y."/>
            <person name="Sohng J.K."/>
        </authorList>
    </citation>
    <scope>NUCLEOTIDE SEQUENCE</scope>
    <source>
        <tissue evidence="2">Leaf</tissue>
    </source>
</reference>
<dbReference type="AlphaFoldDB" id="A0A834SRA5"/>
<proteinExistence type="predicted"/>
<evidence type="ECO:0000313" key="2">
    <source>
        <dbReference type="EMBL" id="KAF7807718.1"/>
    </source>
</evidence>